<dbReference type="CDD" id="cd00170">
    <property type="entry name" value="SEC14"/>
    <property type="match status" value="1"/>
</dbReference>
<dbReference type="Proteomes" id="UP001497472">
    <property type="component" value="Unassembled WGS sequence"/>
</dbReference>
<dbReference type="InterPro" id="IPR001251">
    <property type="entry name" value="CRAL-TRIO_dom"/>
</dbReference>
<dbReference type="InterPro" id="IPR036865">
    <property type="entry name" value="CRAL-TRIO_dom_sf"/>
</dbReference>
<dbReference type="SUPFAM" id="SSF52087">
    <property type="entry name" value="CRAL/TRIO domain"/>
    <property type="match status" value="1"/>
</dbReference>
<dbReference type="PANTHER" id="PTHR10174:SF234">
    <property type="entry name" value="SD01558P"/>
    <property type="match status" value="1"/>
</dbReference>
<dbReference type="InterPro" id="IPR036273">
    <property type="entry name" value="CRAL/TRIO_N_dom_sf"/>
</dbReference>
<dbReference type="Gene3D" id="3.40.525.10">
    <property type="entry name" value="CRAL-TRIO lipid binding domain"/>
    <property type="match status" value="1"/>
</dbReference>
<evidence type="ECO:0000259" key="1">
    <source>
        <dbReference type="PROSITE" id="PS50191"/>
    </source>
</evidence>
<comment type="caution">
    <text evidence="2">The sequence shown here is derived from an EMBL/GenBank/DDBJ whole genome shotgun (WGS) entry which is preliminary data.</text>
</comment>
<dbReference type="PROSITE" id="PS50191">
    <property type="entry name" value="CRAL_TRIO"/>
    <property type="match status" value="1"/>
</dbReference>
<dbReference type="SMART" id="SM00516">
    <property type="entry name" value="SEC14"/>
    <property type="match status" value="1"/>
</dbReference>
<name>A0AAV1IY08_9NEOP</name>
<dbReference type="Pfam" id="PF00650">
    <property type="entry name" value="CRAL_TRIO"/>
    <property type="match status" value="1"/>
</dbReference>
<dbReference type="PANTHER" id="PTHR10174">
    <property type="entry name" value="ALPHA-TOCOPHEROL TRANSFER PROTEIN-RELATED"/>
    <property type="match status" value="1"/>
</dbReference>
<evidence type="ECO:0000313" key="2">
    <source>
        <dbReference type="EMBL" id="CAK1542023.1"/>
    </source>
</evidence>
<protein>
    <recommendedName>
        <fullName evidence="1">CRAL-TRIO domain-containing protein</fullName>
    </recommendedName>
</protein>
<accession>A0AAV1IY08</accession>
<evidence type="ECO:0000313" key="3">
    <source>
        <dbReference type="Proteomes" id="UP001497472"/>
    </source>
</evidence>
<gene>
    <name evidence="2" type="ORF">LNINA_LOCUS1960</name>
</gene>
<proteinExistence type="predicted"/>
<dbReference type="InterPro" id="IPR011074">
    <property type="entry name" value="CRAL/TRIO_N_dom"/>
</dbReference>
<dbReference type="PRINTS" id="PR00180">
    <property type="entry name" value="CRETINALDHBP"/>
</dbReference>
<dbReference type="EMBL" id="CAVLEF010000003">
    <property type="protein sequence ID" value="CAK1542023.1"/>
    <property type="molecule type" value="Genomic_DNA"/>
</dbReference>
<dbReference type="GO" id="GO:1902936">
    <property type="term" value="F:phosphatidylinositol bisphosphate binding"/>
    <property type="evidence" value="ECO:0007669"/>
    <property type="project" value="TreeGrafter"/>
</dbReference>
<feature type="domain" description="CRAL-TRIO" evidence="1">
    <location>
        <begin position="109"/>
        <end position="262"/>
    </location>
</feature>
<keyword evidence="3" id="KW-1185">Reference proteome</keyword>
<organism evidence="2 3">
    <name type="scientific">Leptosia nina</name>
    <dbReference type="NCBI Taxonomy" id="320188"/>
    <lineage>
        <taxon>Eukaryota</taxon>
        <taxon>Metazoa</taxon>
        <taxon>Ecdysozoa</taxon>
        <taxon>Arthropoda</taxon>
        <taxon>Hexapoda</taxon>
        <taxon>Insecta</taxon>
        <taxon>Pterygota</taxon>
        <taxon>Neoptera</taxon>
        <taxon>Endopterygota</taxon>
        <taxon>Lepidoptera</taxon>
        <taxon>Glossata</taxon>
        <taxon>Ditrysia</taxon>
        <taxon>Papilionoidea</taxon>
        <taxon>Pieridae</taxon>
        <taxon>Pierinae</taxon>
        <taxon>Leptosia</taxon>
    </lineage>
</organism>
<dbReference type="AlphaFoldDB" id="A0AAV1IY08"/>
<sequence>METMFLNIAFQAEVNRSEDPDYEEVARRNCNEDPNTRKTAIEELRNMIYERGQCTPRRMDDAYLLRFLRCRRFIPALAHKLMIRYEDFRRKNAYLYDCSAFGLQSVKNVYGGTLPDSPVNGRITLMRFGRWNSEEVPIEDVVRCALIMDEIAAMQPRLQILGVTIIVDLEGLGVRHVSKLTRTVASQIVALMGVSFPINIHGVHVVNYNWFLSTFFSLFKQFIPTAAWARLHFHGYDMSSLHKHIHPEYLPPEYGGQCQHVISTEEWLRKINIYKDDFMVEELRALGFKVENEKCDKWYDV</sequence>
<dbReference type="GO" id="GO:0016020">
    <property type="term" value="C:membrane"/>
    <property type="evidence" value="ECO:0007669"/>
    <property type="project" value="TreeGrafter"/>
</dbReference>
<dbReference type="SMART" id="SM01100">
    <property type="entry name" value="CRAL_TRIO_N"/>
    <property type="match status" value="1"/>
</dbReference>
<reference evidence="2 3" key="1">
    <citation type="submission" date="2023-11" db="EMBL/GenBank/DDBJ databases">
        <authorList>
            <person name="Okamura Y."/>
        </authorList>
    </citation>
    <scope>NUCLEOTIDE SEQUENCE [LARGE SCALE GENOMIC DNA]</scope>
</reference>
<dbReference type="SUPFAM" id="SSF46938">
    <property type="entry name" value="CRAL/TRIO N-terminal domain"/>
    <property type="match status" value="1"/>
</dbReference>
<dbReference type="Gene3D" id="1.10.8.20">
    <property type="entry name" value="N-terminal domain of phosphatidylinositol transfer protein sec14p"/>
    <property type="match status" value="1"/>
</dbReference>